<organism evidence="1 2">
    <name type="scientific">Cellulophaga fucicola</name>
    <dbReference type="NCBI Taxonomy" id="76595"/>
    <lineage>
        <taxon>Bacteria</taxon>
        <taxon>Pseudomonadati</taxon>
        <taxon>Bacteroidota</taxon>
        <taxon>Flavobacteriia</taxon>
        <taxon>Flavobacteriales</taxon>
        <taxon>Flavobacteriaceae</taxon>
        <taxon>Cellulophaga</taxon>
    </lineage>
</organism>
<protein>
    <submittedName>
        <fullName evidence="1">Uncharacterized protein</fullName>
    </submittedName>
</protein>
<dbReference type="EMBL" id="FPIY01000001">
    <property type="protein sequence ID" value="SFW24298.1"/>
    <property type="molecule type" value="Genomic_DNA"/>
</dbReference>
<evidence type="ECO:0000313" key="1">
    <source>
        <dbReference type="EMBL" id="SFW24298.1"/>
    </source>
</evidence>
<accession>A0A1K1MMB2</accession>
<dbReference type="AlphaFoldDB" id="A0A1K1MMB2"/>
<keyword evidence="2" id="KW-1185">Reference proteome</keyword>
<dbReference type="Proteomes" id="UP000183257">
    <property type="component" value="Unassembled WGS sequence"/>
</dbReference>
<dbReference type="RefSeq" id="WP_072302384.1">
    <property type="nucleotide sequence ID" value="NZ_FPIY01000001.1"/>
</dbReference>
<evidence type="ECO:0000313" key="2">
    <source>
        <dbReference type="Proteomes" id="UP000183257"/>
    </source>
</evidence>
<sequence length="181" mass="20868">MSYEDELKISEAATKDTYVGLLLYYRDCDLYAGLIAKYKINQIVKEKGLTDVSSFAEGLGKNLRFAIASNKAVDMAKINPDVAKYGFNLIKQPSYYKVLDVYTVGDKTQITLLNFNVEFVNYIKNTTHSIDKEIVKLARNRFDRYLKMKPNEFLYDGNWLARTKFPIGMSDYGLFFNPENE</sequence>
<name>A0A1K1MMB2_9FLAO</name>
<gene>
    <name evidence="1" type="ORF">SAMN05660313_00724</name>
</gene>
<dbReference type="STRING" id="76595.SAMN05660313_00724"/>
<proteinExistence type="predicted"/>
<dbReference type="OrthoDB" id="1371354at2"/>
<reference evidence="2" key="1">
    <citation type="submission" date="2016-11" db="EMBL/GenBank/DDBJ databases">
        <authorList>
            <person name="Varghese N."/>
            <person name="Submissions S."/>
        </authorList>
    </citation>
    <scope>NUCLEOTIDE SEQUENCE [LARGE SCALE GENOMIC DNA]</scope>
    <source>
        <strain evidence="2">DSM 24786</strain>
    </source>
</reference>